<sequence>MDDWLSLRIGDTWYCASLSSVREVLPNVRCAPVPGAAETVNGIAEVRGEVIAVHDGAALLKAAGGSAKQATKNAVDAEEASIVIVERAESTQAMTIDETGSILQFSADELEKTSDGDAVLGTIYRDPWLYVALDLERLLPAGED</sequence>
<reference evidence="2" key="1">
    <citation type="submission" date="2022-07" db="EMBL/GenBank/DDBJ databases">
        <title>Complete genome sequence of Salinispirillum sp. LH10-3-1 capable of multiple carbohydrate inversion isolated from a soda lake.</title>
        <authorList>
            <person name="Liu J."/>
            <person name="Zhai Y."/>
            <person name="Zhang H."/>
            <person name="Yang H."/>
            <person name="Qu J."/>
            <person name="Li J."/>
        </authorList>
    </citation>
    <scope>NUCLEOTIDE SEQUENCE</scope>
    <source>
        <strain evidence="2">LH 10-3-1</strain>
    </source>
</reference>
<dbReference type="SUPFAM" id="SSF50341">
    <property type="entry name" value="CheW-like"/>
    <property type="match status" value="1"/>
</dbReference>
<dbReference type="GO" id="GO:0006935">
    <property type="term" value="P:chemotaxis"/>
    <property type="evidence" value="ECO:0007669"/>
    <property type="project" value="InterPro"/>
</dbReference>
<dbReference type="AlphaFoldDB" id="A0AB38YJ12"/>
<gene>
    <name evidence="2" type="ORF">NFC81_04445</name>
</gene>
<dbReference type="PANTHER" id="PTHR22617">
    <property type="entry name" value="CHEMOTAXIS SENSOR HISTIDINE KINASE-RELATED"/>
    <property type="match status" value="1"/>
</dbReference>
<dbReference type="EMBL" id="CP101717">
    <property type="protein sequence ID" value="WLD59039.1"/>
    <property type="molecule type" value="Genomic_DNA"/>
</dbReference>
<dbReference type="GO" id="GO:0005829">
    <property type="term" value="C:cytosol"/>
    <property type="evidence" value="ECO:0007669"/>
    <property type="project" value="TreeGrafter"/>
</dbReference>
<dbReference type="InterPro" id="IPR036061">
    <property type="entry name" value="CheW-like_dom_sf"/>
</dbReference>
<dbReference type="Gene3D" id="2.30.30.40">
    <property type="entry name" value="SH3 Domains"/>
    <property type="match status" value="1"/>
</dbReference>
<proteinExistence type="predicted"/>
<protein>
    <submittedName>
        <fullName evidence="2">Chemotaxis protein CheW</fullName>
    </submittedName>
</protein>
<organism evidence="2">
    <name type="scientific">Salinispirillum sp. LH 10-3-1</name>
    <dbReference type="NCBI Taxonomy" id="2952525"/>
    <lineage>
        <taxon>Bacteria</taxon>
        <taxon>Pseudomonadati</taxon>
        <taxon>Pseudomonadota</taxon>
        <taxon>Gammaproteobacteria</taxon>
        <taxon>Oceanospirillales</taxon>
        <taxon>Saccharospirillaceae</taxon>
        <taxon>Salinispirillum</taxon>
    </lineage>
</organism>
<dbReference type="InterPro" id="IPR002545">
    <property type="entry name" value="CheW-lke_dom"/>
</dbReference>
<dbReference type="InterPro" id="IPR039315">
    <property type="entry name" value="CheW"/>
</dbReference>
<dbReference type="Gene3D" id="2.40.50.180">
    <property type="entry name" value="CheA-289, Domain 4"/>
    <property type="match status" value="1"/>
</dbReference>
<dbReference type="RefSeq" id="WP_304996330.1">
    <property type="nucleotide sequence ID" value="NZ_CP101717.1"/>
</dbReference>
<evidence type="ECO:0000259" key="1">
    <source>
        <dbReference type="PROSITE" id="PS50851"/>
    </source>
</evidence>
<feature type="domain" description="CheW-like" evidence="1">
    <location>
        <begin position="1"/>
        <end position="144"/>
    </location>
</feature>
<accession>A0AB38YJ12</accession>
<evidence type="ECO:0000313" key="2">
    <source>
        <dbReference type="EMBL" id="WLD59039.1"/>
    </source>
</evidence>
<dbReference type="SMART" id="SM00260">
    <property type="entry name" value="CheW"/>
    <property type="match status" value="1"/>
</dbReference>
<dbReference type="PROSITE" id="PS50851">
    <property type="entry name" value="CHEW"/>
    <property type="match status" value="1"/>
</dbReference>
<dbReference type="Pfam" id="PF01584">
    <property type="entry name" value="CheW"/>
    <property type="match status" value="1"/>
</dbReference>
<dbReference type="GO" id="GO:0007165">
    <property type="term" value="P:signal transduction"/>
    <property type="evidence" value="ECO:0007669"/>
    <property type="project" value="InterPro"/>
</dbReference>
<name>A0AB38YJ12_9GAMM</name>
<dbReference type="PANTHER" id="PTHR22617:SF23">
    <property type="entry name" value="CHEMOTAXIS PROTEIN CHEW"/>
    <property type="match status" value="1"/>
</dbReference>